<reference evidence="2 3" key="1">
    <citation type="submission" date="2020-08" db="EMBL/GenBank/DDBJ databases">
        <title>Genome sequencing of Purple Non-Sulfur Bacteria from various extreme environments.</title>
        <authorList>
            <person name="Mayer M."/>
        </authorList>
    </citation>
    <scope>NUCLEOTIDE SEQUENCE [LARGE SCALE GENOMIC DNA]</scope>
    <source>
        <strain evidence="2 3">2761</strain>
    </source>
</reference>
<dbReference type="RefSeq" id="WP_153114540.1">
    <property type="nucleotide sequence ID" value="NZ_JACIGE010000002.1"/>
</dbReference>
<dbReference type="InterPro" id="IPR035897">
    <property type="entry name" value="Toll_tir_struct_dom_sf"/>
</dbReference>
<dbReference type="PROSITE" id="PS50104">
    <property type="entry name" value="TIR"/>
    <property type="match status" value="1"/>
</dbReference>
<dbReference type="EMBL" id="JACIGE010000002">
    <property type="protein sequence ID" value="MBB4246471.1"/>
    <property type="molecule type" value="Genomic_DNA"/>
</dbReference>
<dbReference type="Gene3D" id="3.40.50.10140">
    <property type="entry name" value="Toll/interleukin-1 receptor homology (TIR) domain"/>
    <property type="match status" value="1"/>
</dbReference>
<gene>
    <name evidence="2" type="ORF">GGD90_000828</name>
</gene>
<dbReference type="SUPFAM" id="SSF52200">
    <property type="entry name" value="Toll/Interleukin receptor TIR domain"/>
    <property type="match status" value="1"/>
</dbReference>
<dbReference type="OrthoDB" id="8561627at2"/>
<accession>A0A840G555</accession>
<sequence>MFKVFISYSTHDLKNVSELQQSLFGTGVEVFVAEHSVIASQSLSETISSAIAACDLFVLLWSANAKASEWVPQEIGKAHSLHKAILPLVLDDGLSLPGFISDLKYLPVFRDPQAAMAQAQEFILKQFQAKQAAARQKEEEKTRNLLVLGGLALWLFSQK</sequence>
<evidence type="ECO:0000259" key="1">
    <source>
        <dbReference type="PROSITE" id="PS50104"/>
    </source>
</evidence>
<dbReference type="GO" id="GO:0007165">
    <property type="term" value="P:signal transduction"/>
    <property type="evidence" value="ECO:0007669"/>
    <property type="project" value="InterPro"/>
</dbReference>
<name>A0A840G555_RHOTE</name>
<dbReference type="Proteomes" id="UP000587070">
    <property type="component" value="Unassembled WGS sequence"/>
</dbReference>
<feature type="domain" description="TIR" evidence="1">
    <location>
        <begin position="1"/>
        <end position="127"/>
    </location>
</feature>
<comment type="caution">
    <text evidence="2">The sequence shown here is derived from an EMBL/GenBank/DDBJ whole genome shotgun (WGS) entry which is preliminary data.</text>
</comment>
<evidence type="ECO:0000313" key="2">
    <source>
        <dbReference type="EMBL" id="MBB4246471.1"/>
    </source>
</evidence>
<dbReference type="AlphaFoldDB" id="A0A840G555"/>
<dbReference type="Pfam" id="PF13676">
    <property type="entry name" value="TIR_2"/>
    <property type="match status" value="1"/>
</dbReference>
<keyword evidence="3" id="KW-1185">Reference proteome</keyword>
<dbReference type="InterPro" id="IPR000157">
    <property type="entry name" value="TIR_dom"/>
</dbReference>
<protein>
    <recommendedName>
        <fullName evidence="1">TIR domain-containing protein</fullName>
    </recommendedName>
</protein>
<evidence type="ECO:0000313" key="3">
    <source>
        <dbReference type="Proteomes" id="UP000587070"/>
    </source>
</evidence>
<proteinExistence type="predicted"/>
<organism evidence="2 3">
    <name type="scientific">Rhodocyclus tenuis</name>
    <name type="common">Rhodospirillum tenue</name>
    <dbReference type="NCBI Taxonomy" id="1066"/>
    <lineage>
        <taxon>Bacteria</taxon>
        <taxon>Pseudomonadati</taxon>
        <taxon>Pseudomonadota</taxon>
        <taxon>Betaproteobacteria</taxon>
        <taxon>Rhodocyclales</taxon>
        <taxon>Rhodocyclaceae</taxon>
        <taxon>Rhodocyclus</taxon>
    </lineage>
</organism>